<dbReference type="Proteomes" id="UP000319976">
    <property type="component" value="Chromosome"/>
</dbReference>
<evidence type="ECO:0000313" key="1">
    <source>
        <dbReference type="EMBL" id="QDT63041.1"/>
    </source>
</evidence>
<name>A0A517T3W7_9PLAN</name>
<accession>A0A517T3W7</accession>
<proteinExistence type="predicted"/>
<gene>
    <name evidence="1" type="ORF">V22_02400</name>
</gene>
<protein>
    <submittedName>
        <fullName evidence="1">Uncharacterized protein</fullName>
    </submittedName>
</protein>
<evidence type="ECO:0000313" key="2">
    <source>
        <dbReference type="Proteomes" id="UP000319976"/>
    </source>
</evidence>
<sequence length="112" mass="12828">MSYMGNIVCRKCELILGLGKFRANSVGGPIIGFWGPGDTIEESERIVSHFMAEHIRHDLIVIGEEIYGLDLRGYDWLTTFKPVDEELAARLKYCELGDVQLYRRLHEGELQK</sequence>
<reference evidence="1 2" key="1">
    <citation type="submission" date="2019-02" db="EMBL/GenBank/DDBJ databases">
        <title>Deep-cultivation of Planctomycetes and their phenomic and genomic characterization uncovers novel biology.</title>
        <authorList>
            <person name="Wiegand S."/>
            <person name="Jogler M."/>
            <person name="Boedeker C."/>
            <person name="Pinto D."/>
            <person name="Vollmers J."/>
            <person name="Rivas-Marin E."/>
            <person name="Kohn T."/>
            <person name="Peeters S.H."/>
            <person name="Heuer A."/>
            <person name="Rast P."/>
            <person name="Oberbeckmann S."/>
            <person name="Bunk B."/>
            <person name="Jeske O."/>
            <person name="Meyerdierks A."/>
            <person name="Storesund J.E."/>
            <person name="Kallscheuer N."/>
            <person name="Luecker S."/>
            <person name="Lage O.M."/>
            <person name="Pohl T."/>
            <person name="Merkel B.J."/>
            <person name="Hornburger P."/>
            <person name="Mueller R.-W."/>
            <person name="Bruemmer F."/>
            <person name="Labrenz M."/>
            <person name="Spormann A.M."/>
            <person name="Op den Camp H."/>
            <person name="Overmann J."/>
            <person name="Amann R."/>
            <person name="Jetten M.S.M."/>
            <person name="Mascher T."/>
            <person name="Medema M.H."/>
            <person name="Devos D.P."/>
            <person name="Kaster A.-K."/>
            <person name="Ovreas L."/>
            <person name="Rohde M."/>
            <person name="Galperin M.Y."/>
            <person name="Jogler C."/>
        </authorList>
    </citation>
    <scope>NUCLEOTIDE SEQUENCE [LARGE SCALE GENOMIC DNA]</scope>
    <source>
        <strain evidence="1 2">V22</strain>
    </source>
</reference>
<dbReference type="EMBL" id="CP036316">
    <property type="protein sequence ID" value="QDT63041.1"/>
    <property type="molecule type" value="Genomic_DNA"/>
</dbReference>
<organism evidence="1 2">
    <name type="scientific">Calycomorphotria hydatis</name>
    <dbReference type="NCBI Taxonomy" id="2528027"/>
    <lineage>
        <taxon>Bacteria</taxon>
        <taxon>Pseudomonadati</taxon>
        <taxon>Planctomycetota</taxon>
        <taxon>Planctomycetia</taxon>
        <taxon>Planctomycetales</taxon>
        <taxon>Planctomycetaceae</taxon>
        <taxon>Calycomorphotria</taxon>
    </lineage>
</organism>
<keyword evidence="2" id="KW-1185">Reference proteome</keyword>
<dbReference type="KEGG" id="chya:V22_02400"/>
<dbReference type="AlphaFoldDB" id="A0A517T3W7"/>